<sequence length="183" mass="19303">MKNSKAQRVAQTGLLFALAITLSWLESGIAPLLGLMPAMKLGLANMVVMYALLFLPLRAAWALVFLKALFALLTRGATAGFLSLCGGALSLLVLLGLLCVPFQVSGYMFCVSGALAHNLGQLLGAAGILSSAMALAYAPLLLVAGVLVGALNCLLTRALFTALPQTARRSRWKRNPFENKNIS</sequence>
<reference evidence="2" key="2">
    <citation type="submission" date="2021-04" db="EMBL/GenBank/DDBJ databases">
        <authorList>
            <person name="Gilroy R."/>
        </authorList>
    </citation>
    <scope>NUCLEOTIDE SEQUENCE</scope>
    <source>
        <strain evidence="2">CHK188-11489</strain>
    </source>
</reference>
<feature type="transmembrane region" description="Helical" evidence="1">
    <location>
        <begin position="79"/>
        <end position="100"/>
    </location>
</feature>
<proteinExistence type="predicted"/>
<evidence type="ECO:0000256" key="1">
    <source>
        <dbReference type="SAM" id="Phobius"/>
    </source>
</evidence>
<dbReference type="InterPro" id="IPR010898">
    <property type="entry name" value="Hpre_diP_synth_I"/>
</dbReference>
<keyword evidence="1" id="KW-0812">Transmembrane</keyword>
<evidence type="ECO:0000313" key="3">
    <source>
        <dbReference type="Proteomes" id="UP000824105"/>
    </source>
</evidence>
<keyword evidence="1" id="KW-0472">Membrane</keyword>
<reference evidence="2" key="1">
    <citation type="journal article" date="2021" name="PeerJ">
        <title>Extensive microbial diversity within the chicken gut microbiome revealed by metagenomics and culture.</title>
        <authorList>
            <person name="Gilroy R."/>
            <person name="Ravi A."/>
            <person name="Getino M."/>
            <person name="Pursley I."/>
            <person name="Horton D.L."/>
            <person name="Alikhan N.F."/>
            <person name="Baker D."/>
            <person name="Gharbi K."/>
            <person name="Hall N."/>
            <person name="Watson M."/>
            <person name="Adriaenssens E.M."/>
            <person name="Foster-Nyarko E."/>
            <person name="Jarju S."/>
            <person name="Secka A."/>
            <person name="Antonio M."/>
            <person name="Oren A."/>
            <person name="Chaudhuri R.R."/>
            <person name="La Ragione R."/>
            <person name="Hildebrand F."/>
            <person name="Pallen M.J."/>
        </authorList>
    </citation>
    <scope>NUCLEOTIDE SEQUENCE</scope>
    <source>
        <strain evidence="2">CHK188-11489</strain>
    </source>
</reference>
<dbReference type="EMBL" id="DXBF01000009">
    <property type="protein sequence ID" value="HIZ61319.1"/>
    <property type="molecule type" value="Genomic_DNA"/>
</dbReference>
<dbReference type="PIRSF" id="PIRSF027391">
    <property type="entry name" value="Hpre_diP_synt_I"/>
    <property type="match status" value="1"/>
</dbReference>
<feature type="transmembrane region" description="Helical" evidence="1">
    <location>
        <begin position="12"/>
        <end position="35"/>
    </location>
</feature>
<keyword evidence="1" id="KW-1133">Transmembrane helix</keyword>
<comment type="caution">
    <text evidence="2">The sequence shown here is derived from an EMBL/GenBank/DDBJ whole genome shotgun (WGS) entry which is preliminary data.</text>
</comment>
<protein>
    <submittedName>
        <fullName evidence="2">Gx transporter family protein</fullName>
    </submittedName>
</protein>
<feature type="transmembrane region" description="Helical" evidence="1">
    <location>
        <begin position="135"/>
        <end position="160"/>
    </location>
</feature>
<gene>
    <name evidence="2" type="ORF">H9724_00930</name>
</gene>
<dbReference type="AlphaFoldDB" id="A0A9D2FHS5"/>
<dbReference type="InterPro" id="IPR014535">
    <property type="entry name" value="Hpre_diP_synt_I"/>
</dbReference>
<name>A0A9D2FHS5_9FIRM</name>
<dbReference type="Proteomes" id="UP000824105">
    <property type="component" value="Unassembled WGS sequence"/>
</dbReference>
<organism evidence="2 3">
    <name type="scientific">Candidatus Gemmiger avistercoris</name>
    <dbReference type="NCBI Taxonomy" id="2838606"/>
    <lineage>
        <taxon>Bacteria</taxon>
        <taxon>Bacillati</taxon>
        <taxon>Bacillota</taxon>
        <taxon>Clostridia</taxon>
        <taxon>Eubacteriales</taxon>
        <taxon>Gemmiger</taxon>
    </lineage>
</organism>
<evidence type="ECO:0000313" key="2">
    <source>
        <dbReference type="EMBL" id="HIZ61319.1"/>
    </source>
</evidence>
<dbReference type="Pfam" id="PF07456">
    <property type="entry name" value="Hpre_diP_synt_I"/>
    <property type="match status" value="1"/>
</dbReference>
<accession>A0A9D2FHS5</accession>
<feature type="transmembrane region" description="Helical" evidence="1">
    <location>
        <begin position="47"/>
        <end position="73"/>
    </location>
</feature>